<proteinExistence type="predicted"/>
<name>A0A8J5LA06_ZINOF</name>
<evidence type="ECO:0000313" key="1">
    <source>
        <dbReference type="EMBL" id="KAG6505390.1"/>
    </source>
</evidence>
<accession>A0A8J5LA06</accession>
<dbReference type="AlphaFoldDB" id="A0A8J5LA06"/>
<dbReference type="OrthoDB" id="3510at2759"/>
<keyword evidence="2" id="KW-1185">Reference proteome</keyword>
<dbReference type="EMBL" id="JACMSC010000010">
    <property type="protein sequence ID" value="KAG6505390.1"/>
    <property type="molecule type" value="Genomic_DNA"/>
</dbReference>
<protein>
    <submittedName>
        <fullName evidence="1">Uncharacterized protein</fullName>
    </submittedName>
</protein>
<gene>
    <name evidence="1" type="ORF">ZIOFF_037746</name>
</gene>
<dbReference type="Proteomes" id="UP000734854">
    <property type="component" value="Unassembled WGS sequence"/>
</dbReference>
<organism evidence="1 2">
    <name type="scientific">Zingiber officinale</name>
    <name type="common">Ginger</name>
    <name type="synonym">Amomum zingiber</name>
    <dbReference type="NCBI Taxonomy" id="94328"/>
    <lineage>
        <taxon>Eukaryota</taxon>
        <taxon>Viridiplantae</taxon>
        <taxon>Streptophyta</taxon>
        <taxon>Embryophyta</taxon>
        <taxon>Tracheophyta</taxon>
        <taxon>Spermatophyta</taxon>
        <taxon>Magnoliopsida</taxon>
        <taxon>Liliopsida</taxon>
        <taxon>Zingiberales</taxon>
        <taxon>Zingiberaceae</taxon>
        <taxon>Zingiber</taxon>
    </lineage>
</organism>
<dbReference type="PANTHER" id="PTHR35279:SF1">
    <property type="entry name" value="ARABINANASE_LEVANSUCRASE_INVERTASE"/>
    <property type="match status" value="1"/>
</dbReference>
<comment type="caution">
    <text evidence="1">The sequence shown here is derived from an EMBL/GenBank/DDBJ whole genome shotgun (WGS) entry which is preliminary data.</text>
</comment>
<dbReference type="PANTHER" id="PTHR35279">
    <property type="match status" value="1"/>
</dbReference>
<sequence length="426" mass="46646">MEAASKWMTTPMIPSLLRSLPFSNNYSATRSFSSSSSFFSTRSHRQNQPLLVSASCTTPPLPSSASTTSFQGMVFDVGSSPSWDSYEIGSPVVKRYLGDDEARWLMWYHGRGDNVDGDSIGIAVSEDGIEWKRATGAVASGDDVGQVMLPSSDWWAFDTAGVRPSDVLIMSSEKITTPGAVYWLYYTGFSQEKLEIASEGAASHSLPRSVSLPGLAISQDGRYWARIEGDHHSGALFEIGSAGEWDSSFVESPKLVYHGREDLRMYYHSFDQANRCYAIGIARSRDGIRWVKLGQVLGCGPFGAFDEAGVRNAHVVRNQINGSYLMAYEGLSVDGVSHIGLAVSLDGLKDWRRCNGKPILEPSTDEDAWDNKGVGAPCLLQIADGRKEEWRLYYMGIGKGRGTRIGMAVSDGLEHGEFKKWVGAQL</sequence>
<evidence type="ECO:0000313" key="2">
    <source>
        <dbReference type="Proteomes" id="UP000734854"/>
    </source>
</evidence>
<reference evidence="1 2" key="1">
    <citation type="submission" date="2020-08" db="EMBL/GenBank/DDBJ databases">
        <title>Plant Genome Project.</title>
        <authorList>
            <person name="Zhang R.-G."/>
        </authorList>
    </citation>
    <scope>NUCLEOTIDE SEQUENCE [LARGE SCALE GENOMIC DNA]</scope>
    <source>
        <tissue evidence="1">Rhizome</tissue>
    </source>
</reference>